<keyword evidence="1" id="KW-1185">Reference proteome</keyword>
<name>A0A914DR80_9BILA</name>
<dbReference type="Proteomes" id="UP000887540">
    <property type="component" value="Unplaced"/>
</dbReference>
<proteinExistence type="predicted"/>
<reference evidence="2" key="1">
    <citation type="submission" date="2022-11" db="UniProtKB">
        <authorList>
            <consortium name="WormBaseParasite"/>
        </authorList>
    </citation>
    <scope>IDENTIFICATION</scope>
</reference>
<dbReference type="AlphaFoldDB" id="A0A914DR80"/>
<organism evidence="1 2">
    <name type="scientific">Acrobeloides nanus</name>
    <dbReference type="NCBI Taxonomy" id="290746"/>
    <lineage>
        <taxon>Eukaryota</taxon>
        <taxon>Metazoa</taxon>
        <taxon>Ecdysozoa</taxon>
        <taxon>Nematoda</taxon>
        <taxon>Chromadorea</taxon>
        <taxon>Rhabditida</taxon>
        <taxon>Tylenchina</taxon>
        <taxon>Cephalobomorpha</taxon>
        <taxon>Cephaloboidea</taxon>
        <taxon>Cephalobidae</taxon>
        <taxon>Acrobeloides</taxon>
    </lineage>
</organism>
<protein>
    <submittedName>
        <fullName evidence="2">Uncharacterized protein</fullName>
    </submittedName>
</protein>
<dbReference type="WBParaSite" id="ACRNAN_scaffold3515.g19114.t1">
    <property type="protein sequence ID" value="ACRNAN_scaffold3515.g19114.t1"/>
    <property type="gene ID" value="ACRNAN_scaffold3515.g19114"/>
</dbReference>
<evidence type="ECO:0000313" key="2">
    <source>
        <dbReference type="WBParaSite" id="ACRNAN_scaffold3515.g19114.t1"/>
    </source>
</evidence>
<sequence length="186" mass="21547">MFDMIGYDENLAGIPTLHDIYMIKDGSKFYYHVFSRANADSLQKETLARLEDLANPCHRSSLARIELHSSFSLVSICSNDLSNITVDEKLRLQAVKLYQRRKQSTRKNFNNSLCLDEIEFTGKTYQYKHTLDDATMYFNEYINKTVYNNPDEFLLSVLYPITTCSISCKDGEQELYKIPGCKSEIF</sequence>
<accession>A0A914DR80</accession>
<evidence type="ECO:0000313" key="1">
    <source>
        <dbReference type="Proteomes" id="UP000887540"/>
    </source>
</evidence>